<keyword evidence="1" id="KW-0812">Transmembrane</keyword>
<dbReference type="HOGENOM" id="CLU_1633337_0_0_6"/>
<evidence type="ECO:0000313" key="2">
    <source>
        <dbReference type="EMBL" id="CEK10888.1"/>
    </source>
</evidence>
<sequence length="164" mass="17433">MVSRSVSGIDHITGSKKVVANRITHDIVEPQKRRSVGQMFFQPYESSKEFIFCARHTFMPAALIGLAILDPVGVAIAPIIITGLAAGFLLVGSLAACAGWESASTDCFDHACNLINSMCQAIINMVVLPLSALVMLTRGISTGLQAAGIYDYDAPPITGKVMHV</sequence>
<dbReference type="RefSeq" id="WP_045106182.1">
    <property type="nucleotide sequence ID" value="NZ_LN681225.1"/>
</dbReference>
<protein>
    <submittedName>
        <fullName evidence="2">Uncharacterized protein</fullName>
    </submittedName>
</protein>
<accession>A0A0A8UQ49</accession>
<dbReference type="KEGG" id="lha:LHA_1856"/>
<evidence type="ECO:0000256" key="1">
    <source>
        <dbReference type="SAM" id="Phobius"/>
    </source>
</evidence>
<gene>
    <name evidence="2" type="ORF">LHA_1856</name>
</gene>
<organism evidence="2 3">
    <name type="scientific">Legionella hackeliae</name>
    <dbReference type="NCBI Taxonomy" id="449"/>
    <lineage>
        <taxon>Bacteria</taxon>
        <taxon>Pseudomonadati</taxon>
        <taxon>Pseudomonadota</taxon>
        <taxon>Gammaproteobacteria</taxon>
        <taxon>Legionellales</taxon>
        <taxon>Legionellaceae</taxon>
        <taxon>Legionella</taxon>
    </lineage>
</organism>
<name>A0A0A8UQ49_LEGHA</name>
<proteinExistence type="predicted"/>
<dbReference type="OrthoDB" id="5638390at2"/>
<keyword evidence="1" id="KW-1133">Transmembrane helix</keyword>
<keyword evidence="1" id="KW-0472">Membrane</keyword>
<reference evidence="3" key="1">
    <citation type="submission" date="2014-09" db="EMBL/GenBank/DDBJ databases">
        <authorList>
            <person name="Gomez-Valero L."/>
        </authorList>
    </citation>
    <scope>NUCLEOTIDE SEQUENCE [LARGE SCALE GENOMIC DNA]</scope>
    <source>
        <strain evidence="3">ATCC35250</strain>
    </source>
</reference>
<dbReference type="AlphaFoldDB" id="A0A0A8UQ49"/>
<feature type="transmembrane region" description="Helical" evidence="1">
    <location>
        <begin position="121"/>
        <end position="140"/>
    </location>
</feature>
<feature type="transmembrane region" description="Helical" evidence="1">
    <location>
        <begin position="75"/>
        <end position="100"/>
    </location>
</feature>
<dbReference type="Proteomes" id="UP000032803">
    <property type="component" value="Chromosome I"/>
</dbReference>
<keyword evidence="3" id="KW-1185">Reference proteome</keyword>
<dbReference type="PATRIC" id="fig|449.7.peg.2276"/>
<dbReference type="EMBL" id="LN681225">
    <property type="protein sequence ID" value="CEK10888.1"/>
    <property type="molecule type" value="Genomic_DNA"/>
</dbReference>
<evidence type="ECO:0000313" key="3">
    <source>
        <dbReference type="Proteomes" id="UP000032803"/>
    </source>
</evidence>
<dbReference type="STRING" id="449.LHA_1856"/>